<dbReference type="Proteomes" id="UP000250079">
    <property type="component" value="Chromosome"/>
</dbReference>
<dbReference type="RefSeq" id="WP_236994710.1">
    <property type="nucleotide sequence ID" value="NZ_CP018632.1"/>
</dbReference>
<organism evidence="2 3">
    <name type="scientific">Granulosicoccus antarcticus IMCC3135</name>
    <dbReference type="NCBI Taxonomy" id="1192854"/>
    <lineage>
        <taxon>Bacteria</taxon>
        <taxon>Pseudomonadati</taxon>
        <taxon>Pseudomonadota</taxon>
        <taxon>Gammaproteobacteria</taxon>
        <taxon>Chromatiales</taxon>
        <taxon>Granulosicoccaceae</taxon>
        <taxon>Granulosicoccus</taxon>
    </lineage>
</organism>
<sequence length="188" mass="21889">MDKNSHIKFPVVDAPRLRLDEITDKDVKAIHKLFTLPEVLEYHDLECLTDREQAADIVHEFRARFDERTGIRWAIRLKKDSRLIGTVGFKSWDREMRSTELGYDLLPEYWGNGYATEAINAILKSTIFNELPWGALHRIQAETIPGNSRSESVLRKLGFKEEGLRRDAGYWKGRYHDLRCFGLLIKNA</sequence>
<name>A0A2Z2NZA2_9GAMM</name>
<keyword evidence="3" id="KW-1185">Reference proteome</keyword>
<keyword evidence="2" id="KW-0012">Acyltransferase</keyword>
<evidence type="ECO:0000259" key="1">
    <source>
        <dbReference type="PROSITE" id="PS51186"/>
    </source>
</evidence>
<dbReference type="SUPFAM" id="SSF55729">
    <property type="entry name" value="Acyl-CoA N-acyltransferases (Nat)"/>
    <property type="match status" value="1"/>
</dbReference>
<dbReference type="EC" id="2.3.1.-" evidence="2"/>
<dbReference type="AlphaFoldDB" id="A0A2Z2NZA2"/>
<dbReference type="GO" id="GO:0008999">
    <property type="term" value="F:protein-N-terminal-alanine acetyltransferase activity"/>
    <property type="evidence" value="ECO:0007669"/>
    <property type="project" value="TreeGrafter"/>
</dbReference>
<keyword evidence="2" id="KW-0808">Transferase</keyword>
<dbReference type="PANTHER" id="PTHR43792:SF9">
    <property type="entry name" value="RIBOSOMAL-PROTEIN-ALANINE ACETYLTRANSFERASE"/>
    <property type="match status" value="1"/>
</dbReference>
<dbReference type="InterPro" id="IPR051531">
    <property type="entry name" value="N-acetyltransferase"/>
</dbReference>
<proteinExistence type="predicted"/>
<dbReference type="PROSITE" id="PS51186">
    <property type="entry name" value="GNAT"/>
    <property type="match status" value="1"/>
</dbReference>
<accession>A0A2Z2NZA2</accession>
<reference evidence="2 3" key="1">
    <citation type="submission" date="2016-12" db="EMBL/GenBank/DDBJ databases">
        <authorList>
            <person name="Song W.-J."/>
            <person name="Kurnit D.M."/>
        </authorList>
    </citation>
    <scope>NUCLEOTIDE SEQUENCE [LARGE SCALE GENOMIC DNA]</scope>
    <source>
        <strain evidence="2 3">IMCC3135</strain>
    </source>
</reference>
<dbReference type="KEGG" id="gai:IMCC3135_33675"/>
<evidence type="ECO:0000313" key="3">
    <source>
        <dbReference type="Proteomes" id="UP000250079"/>
    </source>
</evidence>
<evidence type="ECO:0000313" key="2">
    <source>
        <dbReference type="EMBL" id="ASJ76776.1"/>
    </source>
</evidence>
<dbReference type="InterPro" id="IPR016181">
    <property type="entry name" value="Acyl_CoA_acyltransferase"/>
</dbReference>
<dbReference type="Gene3D" id="3.40.630.30">
    <property type="match status" value="1"/>
</dbReference>
<dbReference type="PANTHER" id="PTHR43792">
    <property type="entry name" value="GNAT FAMILY, PUTATIVE (AFU_ORTHOLOGUE AFUA_3G00765)-RELATED-RELATED"/>
    <property type="match status" value="1"/>
</dbReference>
<dbReference type="GO" id="GO:0005737">
    <property type="term" value="C:cytoplasm"/>
    <property type="evidence" value="ECO:0007669"/>
    <property type="project" value="TreeGrafter"/>
</dbReference>
<dbReference type="Pfam" id="PF13302">
    <property type="entry name" value="Acetyltransf_3"/>
    <property type="match status" value="1"/>
</dbReference>
<feature type="domain" description="N-acetyltransferase" evidence="1">
    <location>
        <begin position="34"/>
        <end position="188"/>
    </location>
</feature>
<dbReference type="EMBL" id="CP018632">
    <property type="protein sequence ID" value="ASJ76776.1"/>
    <property type="molecule type" value="Genomic_DNA"/>
</dbReference>
<gene>
    <name evidence="2" type="primary">ydaF_2</name>
    <name evidence="2" type="ORF">IMCC3135_33675</name>
</gene>
<dbReference type="InterPro" id="IPR000182">
    <property type="entry name" value="GNAT_dom"/>
</dbReference>
<protein>
    <submittedName>
        <fullName evidence="2">Ribosomal N-acetyltransferase YdaF</fullName>
        <ecNumber evidence="2">2.3.1.-</ecNumber>
    </submittedName>
</protein>